<feature type="region of interest" description="DNA-binding domain" evidence="12">
    <location>
        <begin position="309"/>
        <end position="393"/>
    </location>
</feature>
<evidence type="ECO:0000256" key="5">
    <source>
        <dbReference type="ARBA" id="ARBA00022553"/>
    </source>
</evidence>
<dbReference type="InterPro" id="IPR035975">
    <property type="entry name" value="E2/EBNA1_C_sf"/>
</dbReference>
<keyword evidence="10 12" id="KW-0010">Activator</keyword>
<dbReference type="SUPFAM" id="SSF54957">
    <property type="entry name" value="Viral DNA-binding domain"/>
    <property type="match status" value="1"/>
</dbReference>
<dbReference type="InterPro" id="IPR042503">
    <property type="entry name" value="Regulatory_protein_E2_N_1"/>
</dbReference>
<reference evidence="16" key="1">
    <citation type="journal article" date="2018" name="Nat. Med.">
        <title>Expanded skin virome in DOCK8-deficient patients.</title>
        <authorList>
            <consortium name="NISC Comparative Sequencing Program"/>
            <person name="Tirosh O."/>
            <person name="Conlan S."/>
            <person name="Deming C."/>
            <person name="Lee-Lin S.Q."/>
            <person name="Huang X."/>
            <person name="Su H.C."/>
            <person name="Freeman A.F."/>
            <person name="Segre J.A."/>
            <person name="Kong H.H."/>
        </authorList>
    </citation>
    <scope>NUCLEOTIDE SEQUENCE</scope>
    <source>
        <strain evidence="16">HPV-mSK_245</strain>
    </source>
</reference>
<dbReference type="Gene3D" id="3.30.70.330">
    <property type="match status" value="1"/>
</dbReference>
<organism evidence="16">
    <name type="scientific">Human papillomavirus</name>
    <dbReference type="NCBI Taxonomy" id="10566"/>
    <lineage>
        <taxon>Viruses</taxon>
        <taxon>Monodnaviria</taxon>
        <taxon>Shotokuvirae</taxon>
        <taxon>Cossaviricota</taxon>
        <taxon>Papovaviricetes</taxon>
        <taxon>Zurhausenvirales</taxon>
        <taxon>Papillomaviridae</taxon>
    </lineage>
</organism>
<dbReference type="GO" id="GO:0006351">
    <property type="term" value="P:DNA-templated transcription"/>
    <property type="evidence" value="ECO:0007669"/>
    <property type="project" value="UniProtKB-UniRule"/>
</dbReference>
<dbReference type="InterPro" id="IPR033668">
    <property type="entry name" value="Reg_prot_E2"/>
</dbReference>
<evidence type="ECO:0000256" key="9">
    <source>
        <dbReference type="ARBA" id="ARBA00023125"/>
    </source>
</evidence>
<keyword evidence="9 12" id="KW-0238">DNA-binding</keyword>
<dbReference type="Gene3D" id="1.10.287.30">
    <property type="entry name" value="E2 (early) protein, N terminal domain, subdomain 1"/>
    <property type="match status" value="1"/>
</dbReference>
<feature type="compositionally biased region" description="Basic and acidic residues" evidence="13">
    <location>
        <begin position="257"/>
        <end position="266"/>
    </location>
</feature>
<evidence type="ECO:0000313" key="16">
    <source>
        <dbReference type="EMBL" id="AYA94947.1"/>
    </source>
</evidence>
<evidence type="ECO:0000256" key="8">
    <source>
        <dbReference type="ARBA" id="ARBA00023015"/>
    </source>
</evidence>
<dbReference type="InterPro" id="IPR036050">
    <property type="entry name" value="Regulatory_protein_E2_N"/>
</dbReference>
<evidence type="ECO:0000256" key="12">
    <source>
        <dbReference type="HAMAP-Rule" id="MF_04001"/>
    </source>
</evidence>
<comment type="function">
    <text evidence="12">Plays a role in the initiation of viral DNA replication. A dimer of E2 interacts with a dimer of E1 in order to improve specificity of E1 DNA binding activity. Once the complex recognizes and binds DNA at specific sites, the E2 dimer is removed from DNA. E2 also regulates viral transcription through binding to the E2RE response element (5'-ACCNNNNNNGGT-3') present in multiple copies in the regulatory regions of the viral genome. Activates or represses transcription depending on E2RE's position with regards to proximal promoter elements including the TATA-box. Repression occurs by sterically hindering the assembly of the transcription initiation complex.</text>
</comment>
<dbReference type="InterPro" id="IPR001866">
    <property type="entry name" value="PPV_E2_N"/>
</dbReference>
<comment type="subcellular location">
    <subcellularLocation>
        <location evidence="1 12">Host nucleus</location>
    </subcellularLocation>
</comment>
<evidence type="ECO:0000256" key="7">
    <source>
        <dbReference type="ARBA" id="ARBA00022705"/>
    </source>
</evidence>
<comment type="caution">
    <text evidence="12">Lacks conserved residue(s) required for the propagation of feature annotation.</text>
</comment>
<evidence type="ECO:0000259" key="15">
    <source>
        <dbReference type="Pfam" id="PF00511"/>
    </source>
</evidence>
<dbReference type="GO" id="GO:0003700">
    <property type="term" value="F:DNA-binding transcription factor activity"/>
    <property type="evidence" value="ECO:0007669"/>
    <property type="project" value="UniProtKB-UniRule"/>
</dbReference>
<dbReference type="GO" id="GO:0000166">
    <property type="term" value="F:nucleotide binding"/>
    <property type="evidence" value="ECO:0007669"/>
    <property type="project" value="UniProtKB-UniRule"/>
</dbReference>
<dbReference type="GO" id="GO:0006275">
    <property type="term" value="P:regulation of DNA replication"/>
    <property type="evidence" value="ECO:0007669"/>
    <property type="project" value="UniProtKB-UniRule"/>
</dbReference>
<dbReference type="EMBL" id="MH777384">
    <property type="protein sequence ID" value="AYA94947.1"/>
    <property type="molecule type" value="Genomic_DNA"/>
</dbReference>
<feature type="domain" description="Papillomavirus E2 C-terminal" evidence="15">
    <location>
        <begin position="312"/>
        <end position="386"/>
    </location>
</feature>
<dbReference type="Gene3D" id="2.170.200.10">
    <property type="entry name" value="Papillomavirus E2 early protein domain"/>
    <property type="match status" value="1"/>
</dbReference>
<sequence length="393" mass="44521">METPQTLADRFAAQQERQMTLIEHESTNLDDHIAYWDSVRKENVIGYYARKEGLTKLGVQPLPVLAVLEYKAKEAIKMTILLNSLKHSQYGSETWTLAEVSAEIVNTNPKNCFKKKPYTVTVYFDNEENNSFPYINWQYIYYQDDNSVWHKVKGDVDVNGLFYKEVTGEIVYFALFQPDAEKYGQKGQWSVKLNNETLFTSVTSSTSGPAPKPAKGRPTTHPVSTPQTSRKRKHQADEDTDGESPTSTSTGFRLRRRGGEQRERSTRASNSGRRGYGGAVSPEEVGSGTRSVPSQGLTRLRRLQEEARDPSIIVIQGGSNTLKCFRNRANHKHHSLFKDATTVFHWVSHNNEDKTDNARMLMAFDSAHQRDAFISSVTLPKGTHYWFGNLDAL</sequence>
<dbReference type="SUPFAM" id="SSF51332">
    <property type="entry name" value="E2 regulatory, transactivation domain"/>
    <property type="match status" value="1"/>
</dbReference>
<evidence type="ECO:0000256" key="2">
    <source>
        <dbReference type="ARBA" id="ARBA00007794"/>
    </source>
</evidence>
<dbReference type="GO" id="GO:0042025">
    <property type="term" value="C:host cell nucleus"/>
    <property type="evidence" value="ECO:0007669"/>
    <property type="project" value="UniProtKB-SubCell"/>
</dbReference>
<dbReference type="InterPro" id="IPR012677">
    <property type="entry name" value="Nucleotide-bd_a/b_plait_sf"/>
</dbReference>
<evidence type="ECO:0000259" key="14">
    <source>
        <dbReference type="Pfam" id="PF00508"/>
    </source>
</evidence>
<evidence type="ECO:0000256" key="4">
    <source>
        <dbReference type="ARBA" id="ARBA00022518"/>
    </source>
</evidence>
<evidence type="ECO:0000256" key="1">
    <source>
        <dbReference type="ARBA" id="ARBA00004147"/>
    </source>
</evidence>
<proteinExistence type="inferred from homology"/>
<comment type="similarity">
    <text evidence="12">Belongs to the papillomaviridae E2 protein family.</text>
</comment>
<dbReference type="InterPro" id="IPR042504">
    <property type="entry name" value="Regulatory_protein_E2_N_2"/>
</dbReference>
<dbReference type="HAMAP" id="MF_04001">
    <property type="entry name" value="PPV_E2"/>
    <property type="match status" value="1"/>
</dbReference>
<keyword evidence="6 12" id="KW-1048">Host nucleus</keyword>
<keyword evidence="11 12" id="KW-0804">Transcription</keyword>
<dbReference type="GO" id="GO:0039693">
    <property type="term" value="P:viral DNA genome replication"/>
    <property type="evidence" value="ECO:0007669"/>
    <property type="project" value="UniProtKB-UniRule"/>
</dbReference>
<name>A0A385PLM2_9PAPI</name>
<comment type="PTM">
    <text evidence="12">Phosphorylated.</text>
</comment>
<dbReference type="GO" id="GO:0006260">
    <property type="term" value="P:DNA replication"/>
    <property type="evidence" value="ECO:0007669"/>
    <property type="project" value="UniProtKB-KW"/>
</dbReference>
<gene>
    <name evidence="12" type="primary">E2</name>
</gene>
<keyword evidence="4 12" id="KW-0244">Early protein</keyword>
<evidence type="ECO:0000256" key="6">
    <source>
        <dbReference type="ARBA" id="ARBA00022562"/>
    </source>
</evidence>
<keyword evidence="3 12" id="KW-0678">Repressor</keyword>
<keyword evidence="8 12" id="KW-0805">Transcription regulation</keyword>
<feature type="domain" description="Papillomavirus E2 N-terminal" evidence="14">
    <location>
        <begin position="6"/>
        <end position="202"/>
    </location>
</feature>
<evidence type="ECO:0000256" key="3">
    <source>
        <dbReference type="ARBA" id="ARBA00022491"/>
    </source>
</evidence>
<accession>A0A385PLM2</accession>
<comment type="similarity">
    <text evidence="2">Belongs to the papillomaviridae E8^E2C protein family.</text>
</comment>
<dbReference type="Pfam" id="PF00508">
    <property type="entry name" value="PPV_E2_N"/>
    <property type="match status" value="1"/>
</dbReference>
<feature type="region of interest" description="Disordered" evidence="13">
    <location>
        <begin position="202"/>
        <end position="297"/>
    </location>
</feature>
<evidence type="ECO:0000256" key="13">
    <source>
        <dbReference type="SAM" id="MobiDB-lite"/>
    </source>
</evidence>
<dbReference type="GO" id="GO:0003677">
    <property type="term" value="F:DNA binding"/>
    <property type="evidence" value="ECO:0007669"/>
    <property type="project" value="UniProtKB-UniRule"/>
</dbReference>
<comment type="subunit">
    <text evidence="12">Binds DNA as homodimer. Interacts with protein E1; this interaction greatly increases E1 DNA-binding activity. Interacts with protein L1; this interaction enhances E2-dependent replication and transcription activation. Interacts with protein L2; this interaction inhibits E2 transcriptional activity but not DNA replication function E2. Interacts with protein E7; this interaction inhibits E7 oncogenic activity. Interacts with host TAF1; this interaction modulates E2-dependent transcriptional regulation. Interacts with host BRD4; this interaction mediates E2 transcriptional activation function. Additionally, the interaction with host BRD4 on mitotic chromosomes mediates tethering of the viral genome. Interacts with host TOPBP1; this interaction is required for optimal viral DNA replication.</text>
</comment>
<feature type="compositionally biased region" description="Polar residues" evidence="13">
    <location>
        <begin position="288"/>
        <end position="297"/>
    </location>
</feature>
<dbReference type="Pfam" id="PF00511">
    <property type="entry name" value="PPV_E2_C"/>
    <property type="match status" value="1"/>
</dbReference>
<keyword evidence="7 12" id="KW-0235">DNA replication</keyword>
<protein>
    <recommendedName>
        <fullName evidence="12">Regulatory protein E2</fullName>
    </recommendedName>
</protein>
<keyword evidence="5 12" id="KW-0597">Phosphoprotein</keyword>
<evidence type="ECO:0000256" key="10">
    <source>
        <dbReference type="ARBA" id="ARBA00023159"/>
    </source>
</evidence>
<evidence type="ECO:0000256" key="11">
    <source>
        <dbReference type="ARBA" id="ARBA00023163"/>
    </source>
</evidence>
<dbReference type="InterPro" id="IPR000427">
    <property type="entry name" value="Papillomavirus_E2_C"/>
</dbReference>